<evidence type="ECO:0000313" key="2">
    <source>
        <dbReference type="WBParaSite" id="PEQ_0000486901-mRNA-1"/>
    </source>
</evidence>
<organism evidence="1 2">
    <name type="scientific">Parascaris equorum</name>
    <name type="common">Equine roundworm</name>
    <dbReference type="NCBI Taxonomy" id="6256"/>
    <lineage>
        <taxon>Eukaryota</taxon>
        <taxon>Metazoa</taxon>
        <taxon>Ecdysozoa</taxon>
        <taxon>Nematoda</taxon>
        <taxon>Chromadorea</taxon>
        <taxon>Rhabditida</taxon>
        <taxon>Spirurina</taxon>
        <taxon>Ascaridomorpha</taxon>
        <taxon>Ascaridoidea</taxon>
        <taxon>Ascarididae</taxon>
        <taxon>Parascaris</taxon>
    </lineage>
</organism>
<protein>
    <submittedName>
        <fullName evidence="2">Uncharacterized protein</fullName>
    </submittedName>
</protein>
<dbReference type="AlphaFoldDB" id="A0A914RSD3"/>
<proteinExistence type="predicted"/>
<reference evidence="2" key="1">
    <citation type="submission" date="2022-11" db="UniProtKB">
        <authorList>
            <consortium name="WormBaseParasite"/>
        </authorList>
    </citation>
    <scope>IDENTIFICATION</scope>
</reference>
<evidence type="ECO:0000313" key="1">
    <source>
        <dbReference type="Proteomes" id="UP000887564"/>
    </source>
</evidence>
<sequence>MADAERQAGVFEWSDFGAEDTMKYDLRTPLERRNSAEYRKTAKWLQNALIGIAGNADVIVLALVQRVVVLERVAADDGRYKLIAEFSASDGFSNNSASFTSLLMAFDSINSLASTSLAECCSLNMQ</sequence>
<dbReference type="WBParaSite" id="PEQ_0000486901-mRNA-1">
    <property type="protein sequence ID" value="PEQ_0000486901-mRNA-1"/>
    <property type="gene ID" value="PEQ_0000486901"/>
</dbReference>
<keyword evidence="1" id="KW-1185">Reference proteome</keyword>
<name>A0A914RSD3_PAREQ</name>
<dbReference type="Proteomes" id="UP000887564">
    <property type="component" value="Unplaced"/>
</dbReference>
<accession>A0A914RSD3</accession>